<dbReference type="GO" id="GO:0035556">
    <property type="term" value="P:intracellular signal transduction"/>
    <property type="evidence" value="ECO:0000318"/>
    <property type="project" value="GO_Central"/>
</dbReference>
<dbReference type="GO" id="GO:0005737">
    <property type="term" value="C:cytoplasm"/>
    <property type="evidence" value="ECO:0000318"/>
    <property type="project" value="GO_Central"/>
</dbReference>
<evidence type="ECO:0000313" key="5">
    <source>
        <dbReference type="Proteomes" id="UP000054558"/>
    </source>
</evidence>
<dbReference type="InterPro" id="IPR050588">
    <property type="entry name" value="WNK_Ser-Thr_kinase"/>
</dbReference>
<dbReference type="EMBL" id="DF237614">
    <property type="protein sequence ID" value="GAQ90634.1"/>
    <property type="molecule type" value="Genomic_DNA"/>
</dbReference>
<feature type="region of interest" description="Disordered" evidence="2">
    <location>
        <begin position="560"/>
        <end position="579"/>
    </location>
</feature>
<protein>
    <recommendedName>
        <fullName evidence="1">non-specific serine/threonine protein kinase</fullName>
        <ecNumber evidence="1">2.7.11.1</ecNumber>
    </recommendedName>
</protein>
<accession>A0A1Y1IIK9</accession>
<dbReference type="AlphaFoldDB" id="A0A1Y1IIK9"/>
<name>A0A1Y1IIK9_KLENI</name>
<dbReference type="InterPro" id="IPR008271">
    <property type="entry name" value="Ser/Thr_kinase_AS"/>
</dbReference>
<dbReference type="EC" id="2.7.11.1" evidence="1"/>
<dbReference type="SMART" id="SM00220">
    <property type="entry name" value="S_TKc"/>
    <property type="match status" value="1"/>
</dbReference>
<dbReference type="OrthoDB" id="339325at2759"/>
<dbReference type="SUPFAM" id="SSF56112">
    <property type="entry name" value="Protein kinase-like (PK-like)"/>
    <property type="match status" value="1"/>
</dbReference>
<gene>
    <name evidence="4" type="ORF">KFL_006650080</name>
</gene>
<dbReference type="InterPro" id="IPR011009">
    <property type="entry name" value="Kinase-like_dom_sf"/>
</dbReference>
<organism evidence="4 5">
    <name type="scientific">Klebsormidium nitens</name>
    <name type="common">Green alga</name>
    <name type="synonym">Ulothrix nitens</name>
    <dbReference type="NCBI Taxonomy" id="105231"/>
    <lineage>
        <taxon>Eukaryota</taxon>
        <taxon>Viridiplantae</taxon>
        <taxon>Streptophyta</taxon>
        <taxon>Klebsormidiophyceae</taxon>
        <taxon>Klebsormidiales</taxon>
        <taxon>Klebsormidiaceae</taxon>
        <taxon>Klebsormidium</taxon>
    </lineage>
</organism>
<reference evidence="4 5" key="1">
    <citation type="journal article" date="2014" name="Nat. Commun.">
        <title>Klebsormidium flaccidum genome reveals primary factors for plant terrestrial adaptation.</title>
        <authorList>
            <person name="Hori K."/>
            <person name="Maruyama F."/>
            <person name="Fujisawa T."/>
            <person name="Togashi T."/>
            <person name="Yamamoto N."/>
            <person name="Seo M."/>
            <person name="Sato S."/>
            <person name="Yamada T."/>
            <person name="Mori H."/>
            <person name="Tajima N."/>
            <person name="Moriyama T."/>
            <person name="Ikeuchi M."/>
            <person name="Watanabe M."/>
            <person name="Wada H."/>
            <person name="Kobayashi K."/>
            <person name="Saito M."/>
            <person name="Masuda T."/>
            <person name="Sasaki-Sekimoto Y."/>
            <person name="Mashiguchi K."/>
            <person name="Awai K."/>
            <person name="Shimojima M."/>
            <person name="Masuda S."/>
            <person name="Iwai M."/>
            <person name="Nobusawa T."/>
            <person name="Narise T."/>
            <person name="Kondo S."/>
            <person name="Saito H."/>
            <person name="Sato R."/>
            <person name="Murakawa M."/>
            <person name="Ihara Y."/>
            <person name="Oshima-Yamada Y."/>
            <person name="Ohtaka K."/>
            <person name="Satoh M."/>
            <person name="Sonobe K."/>
            <person name="Ishii M."/>
            <person name="Ohtani R."/>
            <person name="Kanamori-Sato M."/>
            <person name="Honoki R."/>
            <person name="Miyazaki D."/>
            <person name="Mochizuki H."/>
            <person name="Umetsu J."/>
            <person name="Higashi K."/>
            <person name="Shibata D."/>
            <person name="Kamiya Y."/>
            <person name="Sato N."/>
            <person name="Nakamura Y."/>
            <person name="Tabata S."/>
            <person name="Ida S."/>
            <person name="Kurokawa K."/>
            <person name="Ohta H."/>
        </authorList>
    </citation>
    <scope>NUCLEOTIDE SEQUENCE [LARGE SCALE GENOMIC DNA]</scope>
    <source>
        <strain evidence="4 5">NIES-2285</strain>
    </source>
</reference>
<dbReference type="Gene3D" id="3.30.200.20">
    <property type="entry name" value="Phosphorylase Kinase, domain 1"/>
    <property type="match status" value="1"/>
</dbReference>
<evidence type="ECO:0000313" key="4">
    <source>
        <dbReference type="EMBL" id="GAQ90634.1"/>
    </source>
</evidence>
<dbReference type="Gene3D" id="1.10.510.10">
    <property type="entry name" value="Transferase(Phosphotransferase) domain 1"/>
    <property type="match status" value="1"/>
</dbReference>
<feature type="domain" description="Protein kinase" evidence="3">
    <location>
        <begin position="668"/>
        <end position="924"/>
    </location>
</feature>
<dbReference type="Pfam" id="PF00069">
    <property type="entry name" value="Pkinase"/>
    <property type="match status" value="1"/>
</dbReference>
<dbReference type="STRING" id="105231.A0A1Y1IIK9"/>
<dbReference type="InterPro" id="IPR000719">
    <property type="entry name" value="Prot_kinase_dom"/>
</dbReference>
<evidence type="ECO:0000259" key="3">
    <source>
        <dbReference type="PROSITE" id="PS50011"/>
    </source>
</evidence>
<dbReference type="Proteomes" id="UP000054558">
    <property type="component" value="Unassembled WGS sequence"/>
</dbReference>
<dbReference type="GO" id="GO:0004674">
    <property type="term" value="F:protein serine/threonine kinase activity"/>
    <property type="evidence" value="ECO:0000318"/>
    <property type="project" value="GO_Central"/>
</dbReference>
<dbReference type="PROSITE" id="PS50011">
    <property type="entry name" value="PROTEIN_KINASE_DOM"/>
    <property type="match status" value="1"/>
</dbReference>
<sequence>MEEGADDCEKAQRKRPDITLRRALRKDKETSVVQTGWKFLCQERGIRDRIEEIIPEVTRIRVETCLLLNLHFIRLLDEGRPIPVIDQNLVGRAMQCTYSKNPQADPDLHETFVHHYLPLCPNRPNNGCLPRITNVLLDLRNQLLSNIKNHVAVLFQSRHRAFMKLLLREAAPEVPFFGDADEDLESCTRLLTTATLWRPNESVRELLPEYPRIYGKIPEAAIECLQDLVDSVRPEVGPRPAAPQSRPHLYMPWMRTISEEFSDRDLWSFSLVPHASFSAPFIAITPTTWPELQPKTGKRKAPGELRDAFPSIGRLESGGKTFADRITTDGVSTSVYFLVEKRTPPPEDRVVHIHPEQRVVGLDPGKHPDFLTGIAVTGDWDGIERQEEIIGLGTRDFYHRAGFKKRTSLMHSWMSRDLDVAAFNKDAPSGNTVSLEDFGKRVTFVCANLYVLVRFHTARRVRKLRRRVTIQRQIEVDRACRAITAGKKTVVAFGAAQVWAGRTKRQCGPCESVKRRLSSHHKATVVMIDEFRTSQVCSTCHSDVDKFAVLKRQRVMEDGLPTVTEGGRRKDDDEDGGGRTSYKTCHNVRACTNPLCRMVWNRDVNAARNIAWICMSIVRGEGRPAEFTRAGILYPSRVSDPVLGANLGTYKDMPIGLAIWRDPTNRFVCKSEPLGTGGSKRVYRAFDRKTGREVAWSRAPLPSEGTRETTDILDEIDMMKSLDHPNIVKLISFWIEKRTNEVILITDLYHGSLDAYVRKHGKQEPCVIRKWTIQICEAIEYLHCHFENPIAHRDIKCANIFVNNYTGDVALGDLGFATMMSRSKSDRSVLGTAHFIAPEVLSGRASRKGDIYSLGMTLIEMATLKKPYSMIKNQSQLYMLVLDGASPDELVFIKNKNLRALVEKCIRPLETRPSIGEVLREPFITDWFPLKDFADRDVSKILSSTSSIRVMAKCGAKTASGKTCRRTVSSGHKRCYQHKRAKSGRRAVPKRMTMRAHPANADRIHRLTEKLLRKGLTRAEMKELKRRVRSRDEMMRSFWL</sequence>
<proteinExistence type="predicted"/>
<dbReference type="GO" id="GO:0005524">
    <property type="term" value="F:ATP binding"/>
    <property type="evidence" value="ECO:0007669"/>
    <property type="project" value="InterPro"/>
</dbReference>
<dbReference type="PROSITE" id="PS00108">
    <property type="entry name" value="PROTEIN_KINASE_ST"/>
    <property type="match status" value="1"/>
</dbReference>
<dbReference type="PANTHER" id="PTHR13902">
    <property type="entry name" value="SERINE/THREONINE-PROTEIN KINASE WNK WITH NO LYSINE -RELATED"/>
    <property type="match status" value="1"/>
</dbReference>
<evidence type="ECO:0000256" key="2">
    <source>
        <dbReference type="SAM" id="MobiDB-lite"/>
    </source>
</evidence>
<keyword evidence="5" id="KW-1185">Reference proteome</keyword>
<evidence type="ECO:0000256" key="1">
    <source>
        <dbReference type="ARBA" id="ARBA00012513"/>
    </source>
</evidence>